<dbReference type="CDD" id="cd01949">
    <property type="entry name" value="GGDEF"/>
    <property type="match status" value="1"/>
</dbReference>
<organism evidence="5 6">
    <name type="scientific">Erwinia aphidicola</name>
    <dbReference type="NCBI Taxonomy" id="68334"/>
    <lineage>
        <taxon>Bacteria</taxon>
        <taxon>Pseudomonadati</taxon>
        <taxon>Pseudomonadota</taxon>
        <taxon>Gammaproteobacteria</taxon>
        <taxon>Enterobacterales</taxon>
        <taxon>Erwiniaceae</taxon>
        <taxon>Erwinia</taxon>
    </lineage>
</organism>
<name>A0ABU8DBD6_ERWAP</name>
<feature type="transmembrane region" description="Helical" evidence="1">
    <location>
        <begin position="263"/>
        <end position="281"/>
    </location>
</feature>
<dbReference type="PROSITE" id="PS50887">
    <property type="entry name" value="GGDEF"/>
    <property type="match status" value="1"/>
</dbReference>
<dbReference type="NCBIfam" id="TIGR00229">
    <property type="entry name" value="sensory_box"/>
    <property type="match status" value="1"/>
</dbReference>
<dbReference type="EMBL" id="JBANEI010000001">
    <property type="protein sequence ID" value="MEI2680125.1"/>
    <property type="molecule type" value="Genomic_DNA"/>
</dbReference>
<dbReference type="PROSITE" id="PS50112">
    <property type="entry name" value="PAS"/>
    <property type="match status" value="1"/>
</dbReference>
<dbReference type="SMART" id="SM00267">
    <property type="entry name" value="GGDEF"/>
    <property type="match status" value="1"/>
</dbReference>
<accession>A0ABU8DBD6</accession>
<proteinExistence type="predicted"/>
<sequence length="861" mass="96320">MNHPPVLTGELADGQKAASATRRTLMALALLLSSALFLAMLMVVGVAWQQNQESVDQEGALLRDAWQQQRQSLETHLRDYAFWQEAWLHMYLTIDPDWAWNQQNLGPGLFREHQYDGVFVIDVDDRTRYAVVDGQLSTFTLEQWLGTQAQPLVEQARLQQRHQHVISESIMIGDTPALVAAAPITRGKMPHEATLSATPSVMVFVYLFTPDKLTAFGHAVGVDNARVPQDQQDRYTTPFISQEAKTGPALVLRWDPSQPGRKLLMYLLPLLAFVALILGVVTRRVINNAMDNALLSDTRFLQLMYSQRELAASEARFRDVAEAASDWIWETDAAGRLTYLSKRFTVVTGFGLLTSIGRQLDEILQHAELPVSTWVKQQQAGGARSQLRCYLHSQHRGRRICSLVAKPIMLHGKLLGYRGTVSDITLEVEAQARVHYLSQHDVLTGLPNRLFMQEFLQEQLQALPGLDYPLVMISLDLDHFKPINDTWGHAAGDSVLVEVARRLRSCMSAGDLVARLGGDEFILATTGLLTRAEIESCCQRLLDCLHQPFHVDSQELYIGTSLGIAMAPDDAMQPDELLRLADIALYQSKQQGRNRWVFYTGDMSQHLAQRSEMERNLRRGIGGDELRLHYQPRYHLQSGRLEGAEALVRWQHQPGQLILPDSFIPLAEETGLIMDISDWVLNRACRDAASWPGELCVSVNISPKELRNGSLPLRVAAALEQSGLAAARLELEITENITMEHPESALEIMHQLKRLGVKIAVDDFGAGFASLGYLKKFPFDAMKMDRSYLDGYPHSRQAQSIVEGIIGLGRAFSLIVTAEGIETEEQLAQLRLIDCQQGQGYLLGKPMALEALRGLMDKTVS</sequence>
<dbReference type="InterPro" id="IPR035965">
    <property type="entry name" value="PAS-like_dom_sf"/>
</dbReference>
<keyword evidence="1" id="KW-0472">Membrane</keyword>
<evidence type="ECO:0000313" key="6">
    <source>
        <dbReference type="Proteomes" id="UP001306592"/>
    </source>
</evidence>
<dbReference type="PANTHER" id="PTHR44757:SF10">
    <property type="entry name" value="MEMBRANE PROTEIN"/>
    <property type="match status" value="1"/>
</dbReference>
<dbReference type="SUPFAM" id="SSF55785">
    <property type="entry name" value="PYP-like sensor domain (PAS domain)"/>
    <property type="match status" value="1"/>
</dbReference>
<reference evidence="5 6" key="1">
    <citation type="submission" date="2024-02" db="EMBL/GenBank/DDBJ databases">
        <title>First report Erwinia aphidicola in onion in Chile.</title>
        <authorList>
            <person name="Valenzuela M."/>
            <person name="Pena M."/>
            <person name="Dutta B."/>
        </authorList>
    </citation>
    <scope>NUCLEOTIDE SEQUENCE [LARGE SCALE GENOMIC DNA]</scope>
    <source>
        <strain evidence="5 6">QCJ3A</strain>
    </source>
</reference>
<dbReference type="SUPFAM" id="SSF141868">
    <property type="entry name" value="EAL domain-like"/>
    <property type="match status" value="1"/>
</dbReference>
<dbReference type="NCBIfam" id="TIGR00254">
    <property type="entry name" value="GGDEF"/>
    <property type="match status" value="1"/>
</dbReference>
<dbReference type="Pfam" id="PF13188">
    <property type="entry name" value="PAS_8"/>
    <property type="match status" value="1"/>
</dbReference>
<gene>
    <name evidence="5" type="ORF">V8N49_00360</name>
</gene>
<dbReference type="InterPro" id="IPR000014">
    <property type="entry name" value="PAS"/>
</dbReference>
<dbReference type="InterPro" id="IPR052155">
    <property type="entry name" value="Biofilm_reg_signaling"/>
</dbReference>
<dbReference type="Proteomes" id="UP001306592">
    <property type="component" value="Unassembled WGS sequence"/>
</dbReference>
<protein>
    <submittedName>
        <fullName evidence="5">EAL domain-containing protein</fullName>
    </submittedName>
</protein>
<feature type="domain" description="EAL" evidence="3">
    <location>
        <begin position="610"/>
        <end position="860"/>
    </location>
</feature>
<dbReference type="Gene3D" id="3.30.70.270">
    <property type="match status" value="1"/>
</dbReference>
<dbReference type="InterPro" id="IPR001633">
    <property type="entry name" value="EAL_dom"/>
</dbReference>
<dbReference type="InterPro" id="IPR043128">
    <property type="entry name" value="Rev_trsase/Diguanyl_cyclase"/>
</dbReference>
<dbReference type="Pfam" id="PF05228">
    <property type="entry name" value="CHASE4"/>
    <property type="match status" value="1"/>
</dbReference>
<keyword evidence="1" id="KW-1133">Transmembrane helix</keyword>
<dbReference type="InterPro" id="IPR000160">
    <property type="entry name" value="GGDEF_dom"/>
</dbReference>
<feature type="domain" description="PAS" evidence="2">
    <location>
        <begin position="313"/>
        <end position="360"/>
    </location>
</feature>
<dbReference type="SMART" id="SM00052">
    <property type="entry name" value="EAL"/>
    <property type="match status" value="1"/>
</dbReference>
<evidence type="ECO:0000259" key="3">
    <source>
        <dbReference type="PROSITE" id="PS50883"/>
    </source>
</evidence>
<evidence type="ECO:0000313" key="5">
    <source>
        <dbReference type="EMBL" id="MEI2680125.1"/>
    </source>
</evidence>
<keyword evidence="1" id="KW-0812">Transmembrane</keyword>
<dbReference type="RefSeq" id="WP_048917013.1">
    <property type="nucleotide sequence ID" value="NZ_JBANEI010000001.1"/>
</dbReference>
<dbReference type="SUPFAM" id="SSF55073">
    <property type="entry name" value="Nucleotide cyclase"/>
    <property type="match status" value="1"/>
</dbReference>
<dbReference type="PROSITE" id="PS50883">
    <property type="entry name" value="EAL"/>
    <property type="match status" value="1"/>
</dbReference>
<dbReference type="InterPro" id="IPR035919">
    <property type="entry name" value="EAL_sf"/>
</dbReference>
<dbReference type="Pfam" id="PF00990">
    <property type="entry name" value="GGDEF"/>
    <property type="match status" value="1"/>
</dbReference>
<dbReference type="InterPro" id="IPR007892">
    <property type="entry name" value="CHASE4"/>
</dbReference>
<feature type="domain" description="GGDEF" evidence="4">
    <location>
        <begin position="468"/>
        <end position="601"/>
    </location>
</feature>
<evidence type="ECO:0000259" key="4">
    <source>
        <dbReference type="PROSITE" id="PS50887"/>
    </source>
</evidence>
<feature type="transmembrane region" description="Helical" evidence="1">
    <location>
        <begin position="25"/>
        <end position="48"/>
    </location>
</feature>
<dbReference type="Pfam" id="PF00563">
    <property type="entry name" value="EAL"/>
    <property type="match status" value="1"/>
</dbReference>
<dbReference type="Gene3D" id="3.20.20.450">
    <property type="entry name" value="EAL domain"/>
    <property type="match status" value="1"/>
</dbReference>
<dbReference type="SMART" id="SM00091">
    <property type="entry name" value="PAS"/>
    <property type="match status" value="1"/>
</dbReference>
<dbReference type="PANTHER" id="PTHR44757">
    <property type="entry name" value="DIGUANYLATE CYCLASE DGCP"/>
    <property type="match status" value="1"/>
</dbReference>
<evidence type="ECO:0000259" key="2">
    <source>
        <dbReference type="PROSITE" id="PS50112"/>
    </source>
</evidence>
<comment type="caution">
    <text evidence="5">The sequence shown here is derived from an EMBL/GenBank/DDBJ whole genome shotgun (WGS) entry which is preliminary data.</text>
</comment>
<dbReference type="CDD" id="cd01948">
    <property type="entry name" value="EAL"/>
    <property type="match status" value="1"/>
</dbReference>
<dbReference type="Gene3D" id="3.30.450.20">
    <property type="entry name" value="PAS domain"/>
    <property type="match status" value="1"/>
</dbReference>
<dbReference type="InterPro" id="IPR029787">
    <property type="entry name" value="Nucleotide_cyclase"/>
</dbReference>
<keyword evidence="6" id="KW-1185">Reference proteome</keyword>
<evidence type="ECO:0000256" key="1">
    <source>
        <dbReference type="SAM" id="Phobius"/>
    </source>
</evidence>